<organism evidence="1 2">
    <name type="scientific">Gambusia affinis</name>
    <name type="common">Western mosquitofish</name>
    <name type="synonym">Heterandria affinis</name>
    <dbReference type="NCBI Taxonomy" id="33528"/>
    <lineage>
        <taxon>Eukaryota</taxon>
        <taxon>Metazoa</taxon>
        <taxon>Chordata</taxon>
        <taxon>Craniata</taxon>
        <taxon>Vertebrata</taxon>
        <taxon>Euteleostomi</taxon>
        <taxon>Actinopterygii</taxon>
        <taxon>Neopterygii</taxon>
        <taxon>Teleostei</taxon>
        <taxon>Neoteleostei</taxon>
        <taxon>Acanthomorphata</taxon>
        <taxon>Ovalentaria</taxon>
        <taxon>Atherinomorphae</taxon>
        <taxon>Cyprinodontiformes</taxon>
        <taxon>Poeciliidae</taxon>
        <taxon>Poeciliinae</taxon>
        <taxon>Gambusia</taxon>
    </lineage>
</organism>
<name>A0A315W8E4_GAMAF</name>
<gene>
    <name evidence="1" type="ORF">CCH79_00013411</name>
</gene>
<dbReference type="Proteomes" id="UP000250572">
    <property type="component" value="Unassembled WGS sequence"/>
</dbReference>
<evidence type="ECO:0000313" key="1">
    <source>
        <dbReference type="EMBL" id="PWA32187.1"/>
    </source>
</evidence>
<proteinExistence type="predicted"/>
<keyword evidence="2" id="KW-1185">Reference proteome</keyword>
<comment type="caution">
    <text evidence="1">The sequence shown here is derived from an EMBL/GenBank/DDBJ whole genome shotgun (WGS) entry which is preliminary data.</text>
</comment>
<protein>
    <submittedName>
        <fullName evidence="1">Uncharacterized protein</fullName>
    </submittedName>
</protein>
<accession>A0A315W8E4</accession>
<evidence type="ECO:0000313" key="2">
    <source>
        <dbReference type="Proteomes" id="UP000250572"/>
    </source>
</evidence>
<dbReference type="AlphaFoldDB" id="A0A315W8E4"/>
<reference evidence="1 2" key="1">
    <citation type="journal article" date="2018" name="G3 (Bethesda)">
        <title>A High-Quality Reference Genome for the Invasive Mosquitofish Gambusia affinis Using a Chicago Library.</title>
        <authorList>
            <person name="Hoffberg S.L."/>
            <person name="Troendle N.J."/>
            <person name="Glenn T.C."/>
            <person name="Mahmud O."/>
            <person name="Louha S."/>
            <person name="Chalopin D."/>
            <person name="Bennetzen J.L."/>
            <person name="Mauricio R."/>
        </authorList>
    </citation>
    <scope>NUCLEOTIDE SEQUENCE [LARGE SCALE GENOMIC DNA]</scope>
    <source>
        <strain evidence="1">NE01/NJP1002.9</strain>
        <tissue evidence="1">Muscle</tissue>
    </source>
</reference>
<dbReference type="EMBL" id="NHOQ01000204">
    <property type="protein sequence ID" value="PWA32187.1"/>
    <property type="molecule type" value="Genomic_DNA"/>
</dbReference>
<sequence length="74" mass="8385">MLFKSIEMPMSTVNLSANFDCLNLISEEKNENQRISVKEHLKQLTDAHTDFCLSQGETLYPTLPVSDVSPSFFC</sequence>